<feature type="compositionally biased region" description="Basic residues" evidence="10">
    <location>
        <begin position="310"/>
        <end position="319"/>
    </location>
</feature>
<dbReference type="PROSITE" id="PS00108">
    <property type="entry name" value="PROTEIN_KINASE_ST"/>
    <property type="match status" value="1"/>
</dbReference>
<evidence type="ECO:0000256" key="5">
    <source>
        <dbReference type="ARBA" id="ARBA00022777"/>
    </source>
</evidence>
<evidence type="ECO:0000256" key="8">
    <source>
        <dbReference type="ARBA" id="ARBA00048679"/>
    </source>
</evidence>
<feature type="compositionally biased region" description="Polar residues" evidence="10">
    <location>
        <begin position="125"/>
        <end position="142"/>
    </location>
</feature>
<feature type="compositionally biased region" description="Low complexity" evidence="10">
    <location>
        <begin position="204"/>
        <end position="214"/>
    </location>
</feature>
<dbReference type="PROSITE" id="PS50011">
    <property type="entry name" value="PROTEIN_KINASE_DOM"/>
    <property type="match status" value="1"/>
</dbReference>
<keyword evidence="5" id="KW-0418">Kinase</keyword>
<sequence>MTSKLSAILYADDDSSKDNSNPAEQNGPSEKSNVPLAEGREEFRPQPGQPPQDVKVAQANAEQGEMTPEAREEIRRLAMSQQKSRIQEQRASHFAYDTFSLPASRVVSHESEPSGTSKKGARSRYQGSRSSAVQSPPLTPSGSKEGRTEAPGHLRPGSITPQMSPHPQPRERELSEQVSPNQLPQDRGRQEEKHRTVPKFSVGPPESESPSESPAGTPRSGAQTPRSASPHRPQIRTEQRHFGSSGKNSIAPAIAAAAERLPQSATEDKRSSIFGSKKDPYAHLGPEDKKNSGSGMGEKKHGSMSELKRFFRLGHKHKDKDKLESSKLGPGGNSSQPPSRKSSAVAASTKAPSAQASPVNLPFADEHSLEAKYGKFGKVLGSGAGGSVRLLKRSSDGVTFAVKQFRERHSWESEKDYAKKVTAEFCIGSTLHHGNVIETMDIIQENHRWFEVMEYAPYDLFATVMTGKMGREEIACSFLQIVNGVSYLHSMGLAHRDLKLDNVVVSEHGIMKLIDFGSATVFRYPFENDIVYASGIVGSDPYLAPEVYDERKYDPTATDIWSLAIIFCCMTLRRFPWKQPRVIDNSYKLFVSPPTPGTPVPDSKPRRHNQLQTPDSPSMDHNSHERMSSVSVDPADSRPGTASSGDKEVIRGPWRLLRILPRESRHIIGRMLKTDPIERATMDEVLEDDWILGSSVCYQGENGNVHRAENHVHVLEAGSGGPPPAKV</sequence>
<feature type="compositionally biased region" description="Polar residues" evidence="10">
    <location>
        <begin position="610"/>
        <end position="620"/>
    </location>
</feature>
<feature type="compositionally biased region" description="Polar residues" evidence="10">
    <location>
        <begin position="18"/>
        <end position="32"/>
    </location>
</feature>
<evidence type="ECO:0000256" key="9">
    <source>
        <dbReference type="PROSITE-ProRule" id="PRU10141"/>
    </source>
</evidence>
<dbReference type="SMART" id="SM00220">
    <property type="entry name" value="S_TKc"/>
    <property type="match status" value="1"/>
</dbReference>
<evidence type="ECO:0000259" key="11">
    <source>
        <dbReference type="PROSITE" id="PS50011"/>
    </source>
</evidence>
<evidence type="ECO:0000256" key="7">
    <source>
        <dbReference type="ARBA" id="ARBA00047899"/>
    </source>
</evidence>
<keyword evidence="4 9" id="KW-0547">Nucleotide-binding</keyword>
<reference evidence="12 13" key="1">
    <citation type="submission" date="2023-08" db="EMBL/GenBank/DDBJ databases">
        <title>Black Yeasts Isolated from many extreme environments.</title>
        <authorList>
            <person name="Coleine C."/>
            <person name="Stajich J.E."/>
            <person name="Selbmann L."/>
        </authorList>
    </citation>
    <scope>NUCLEOTIDE SEQUENCE [LARGE SCALE GENOMIC DNA]</scope>
    <source>
        <strain evidence="12 13">CCFEE 5885</strain>
    </source>
</reference>
<feature type="compositionally biased region" description="Basic and acidic residues" evidence="10">
    <location>
        <begin position="186"/>
        <end position="195"/>
    </location>
</feature>
<name>A0ABR0JY07_9EURO</name>
<evidence type="ECO:0000256" key="1">
    <source>
        <dbReference type="ARBA" id="ARBA00012513"/>
    </source>
</evidence>
<organism evidence="12 13">
    <name type="scientific">Lithohypha guttulata</name>
    <dbReference type="NCBI Taxonomy" id="1690604"/>
    <lineage>
        <taxon>Eukaryota</taxon>
        <taxon>Fungi</taxon>
        <taxon>Dikarya</taxon>
        <taxon>Ascomycota</taxon>
        <taxon>Pezizomycotina</taxon>
        <taxon>Eurotiomycetes</taxon>
        <taxon>Chaetothyriomycetidae</taxon>
        <taxon>Chaetothyriales</taxon>
        <taxon>Trichomeriaceae</taxon>
        <taxon>Lithohypha</taxon>
    </lineage>
</organism>
<feature type="domain" description="Protein kinase" evidence="11">
    <location>
        <begin position="374"/>
        <end position="691"/>
    </location>
</feature>
<dbReference type="InterPro" id="IPR011009">
    <property type="entry name" value="Kinase-like_dom_sf"/>
</dbReference>
<dbReference type="EC" id="2.7.11.1" evidence="1"/>
<dbReference type="Pfam" id="PF00069">
    <property type="entry name" value="Pkinase"/>
    <property type="match status" value="1"/>
</dbReference>
<feature type="region of interest" description="Disordered" evidence="10">
    <location>
        <begin position="1"/>
        <end position="71"/>
    </location>
</feature>
<evidence type="ECO:0000256" key="6">
    <source>
        <dbReference type="ARBA" id="ARBA00022840"/>
    </source>
</evidence>
<dbReference type="SUPFAM" id="SSF56112">
    <property type="entry name" value="Protein kinase-like (PK-like)"/>
    <property type="match status" value="1"/>
</dbReference>
<dbReference type="Gene3D" id="3.30.200.20">
    <property type="entry name" value="Phosphorylase Kinase, domain 1"/>
    <property type="match status" value="1"/>
</dbReference>
<accession>A0ABR0JY07</accession>
<comment type="catalytic activity">
    <reaction evidence="8">
        <text>L-seryl-[protein] + ATP = O-phospho-L-seryl-[protein] + ADP + H(+)</text>
        <dbReference type="Rhea" id="RHEA:17989"/>
        <dbReference type="Rhea" id="RHEA-COMP:9863"/>
        <dbReference type="Rhea" id="RHEA-COMP:11604"/>
        <dbReference type="ChEBI" id="CHEBI:15378"/>
        <dbReference type="ChEBI" id="CHEBI:29999"/>
        <dbReference type="ChEBI" id="CHEBI:30616"/>
        <dbReference type="ChEBI" id="CHEBI:83421"/>
        <dbReference type="ChEBI" id="CHEBI:456216"/>
        <dbReference type="EC" id="2.7.11.1"/>
    </reaction>
</comment>
<dbReference type="InterPro" id="IPR008271">
    <property type="entry name" value="Ser/Thr_kinase_AS"/>
</dbReference>
<keyword evidence="13" id="KW-1185">Reference proteome</keyword>
<feature type="region of interest" description="Disordered" evidence="10">
    <location>
        <begin position="102"/>
        <end position="359"/>
    </location>
</feature>
<evidence type="ECO:0000313" key="13">
    <source>
        <dbReference type="Proteomes" id="UP001345013"/>
    </source>
</evidence>
<comment type="catalytic activity">
    <reaction evidence="7">
        <text>L-threonyl-[protein] + ATP = O-phospho-L-threonyl-[protein] + ADP + H(+)</text>
        <dbReference type="Rhea" id="RHEA:46608"/>
        <dbReference type="Rhea" id="RHEA-COMP:11060"/>
        <dbReference type="Rhea" id="RHEA-COMP:11605"/>
        <dbReference type="ChEBI" id="CHEBI:15378"/>
        <dbReference type="ChEBI" id="CHEBI:30013"/>
        <dbReference type="ChEBI" id="CHEBI:30616"/>
        <dbReference type="ChEBI" id="CHEBI:61977"/>
        <dbReference type="ChEBI" id="CHEBI:456216"/>
        <dbReference type="EC" id="2.7.11.1"/>
    </reaction>
</comment>
<evidence type="ECO:0000256" key="4">
    <source>
        <dbReference type="ARBA" id="ARBA00022741"/>
    </source>
</evidence>
<keyword evidence="3" id="KW-0808">Transferase</keyword>
<keyword evidence="2" id="KW-0723">Serine/threonine-protein kinase</keyword>
<keyword evidence="6 9" id="KW-0067">ATP-binding</keyword>
<dbReference type="PROSITE" id="PS00107">
    <property type="entry name" value="PROTEIN_KINASE_ATP"/>
    <property type="match status" value="1"/>
</dbReference>
<feature type="compositionally biased region" description="Basic and acidic residues" evidence="10">
    <location>
        <begin position="266"/>
        <end position="309"/>
    </location>
</feature>
<evidence type="ECO:0000256" key="3">
    <source>
        <dbReference type="ARBA" id="ARBA00022679"/>
    </source>
</evidence>
<dbReference type="PANTHER" id="PTHR24343:SF137">
    <property type="entry name" value="SERINE_THREONINE-PROTEIN KINASE HRK1"/>
    <property type="match status" value="1"/>
</dbReference>
<feature type="binding site" evidence="9">
    <location>
        <position position="403"/>
    </location>
    <ligand>
        <name>ATP</name>
        <dbReference type="ChEBI" id="CHEBI:30616"/>
    </ligand>
</feature>
<evidence type="ECO:0000313" key="12">
    <source>
        <dbReference type="EMBL" id="KAK5079639.1"/>
    </source>
</evidence>
<dbReference type="InterPro" id="IPR017441">
    <property type="entry name" value="Protein_kinase_ATP_BS"/>
</dbReference>
<feature type="region of interest" description="Disordered" evidence="10">
    <location>
        <begin position="593"/>
        <end position="647"/>
    </location>
</feature>
<dbReference type="PANTHER" id="PTHR24343">
    <property type="entry name" value="SERINE/THREONINE KINASE"/>
    <property type="match status" value="1"/>
</dbReference>
<evidence type="ECO:0000256" key="2">
    <source>
        <dbReference type="ARBA" id="ARBA00022527"/>
    </source>
</evidence>
<gene>
    <name evidence="12" type="primary">NPR1_2</name>
    <name evidence="12" type="ORF">LTR24_009104</name>
</gene>
<dbReference type="InterPro" id="IPR000719">
    <property type="entry name" value="Prot_kinase_dom"/>
</dbReference>
<protein>
    <recommendedName>
        <fullName evidence="1">non-specific serine/threonine protein kinase</fullName>
        <ecNumber evidence="1">2.7.11.1</ecNumber>
    </recommendedName>
</protein>
<proteinExistence type="predicted"/>
<dbReference type="EMBL" id="JAVRRG010000181">
    <property type="protein sequence ID" value="KAK5079639.1"/>
    <property type="molecule type" value="Genomic_DNA"/>
</dbReference>
<dbReference type="Gene3D" id="1.10.510.10">
    <property type="entry name" value="Transferase(Phosphotransferase) domain 1"/>
    <property type="match status" value="1"/>
</dbReference>
<comment type="caution">
    <text evidence="12">The sequence shown here is derived from an EMBL/GenBank/DDBJ whole genome shotgun (WGS) entry which is preliminary data.</text>
</comment>
<feature type="compositionally biased region" description="Polar residues" evidence="10">
    <location>
        <begin position="333"/>
        <end position="358"/>
    </location>
</feature>
<evidence type="ECO:0000256" key="10">
    <source>
        <dbReference type="SAM" id="MobiDB-lite"/>
    </source>
</evidence>
<dbReference type="Proteomes" id="UP001345013">
    <property type="component" value="Unassembled WGS sequence"/>
</dbReference>